<dbReference type="EMBL" id="LJDB01000038">
    <property type="protein sequence ID" value="ONI41436.1"/>
    <property type="molecule type" value="Genomic_DNA"/>
</dbReference>
<reference evidence="1" key="1">
    <citation type="submission" date="2016-08" db="EMBL/GenBank/DDBJ databases">
        <authorList>
            <person name="Ngugi D.K."/>
            <person name="Miyake S."/>
            <person name="Stingl U."/>
        </authorList>
    </citation>
    <scope>NUCLEOTIDE SEQUENCE</scope>
    <source>
        <strain evidence="1">SCG-B11WGA-EpuloA1</strain>
    </source>
</reference>
<evidence type="ECO:0000313" key="2">
    <source>
        <dbReference type="Proteomes" id="UP000188605"/>
    </source>
</evidence>
<proteinExistence type="predicted"/>
<keyword evidence="2" id="KW-1185">Reference proteome</keyword>
<organism evidence="1 2">
    <name type="scientific">Candidatus Epulonipiscium fishelsonii</name>
    <dbReference type="NCBI Taxonomy" id="77094"/>
    <lineage>
        <taxon>Bacteria</taxon>
        <taxon>Bacillati</taxon>
        <taxon>Bacillota</taxon>
        <taxon>Clostridia</taxon>
        <taxon>Lachnospirales</taxon>
        <taxon>Lachnospiraceae</taxon>
        <taxon>Candidatus Epulonipiscium</taxon>
    </lineage>
</organism>
<accession>A0ACC8XED4</accession>
<evidence type="ECO:0000313" key="1">
    <source>
        <dbReference type="EMBL" id="ONI41436.1"/>
    </source>
</evidence>
<comment type="caution">
    <text evidence="1">The sequence shown here is derived from an EMBL/GenBank/DDBJ whole genome shotgun (WGS) entry which is preliminary data.</text>
</comment>
<sequence length="507" mass="59459">MKTKAHIIERTYDEPLLDIFIPSKLENIFKTMLKEDSEVPRFNDIKMNLPKPFWDGHDDIIELYYKAWEIAFGNLKKCGAGAVSNFIDAAFNEYIFLWDSAFMTLFGRYADHIFCFQNTLNNFYCTQEEDGFIGREISKASGKPRYHRFDPVSTGCNIFAWVEMIYYKQFKNKERLKNIFPVILAYHRWLKMHRTWKDGSYWSCGWACGMDNQLRVSKEEYDYSFHDHRTWADMCMQQVLSGKMLIQMKDILNIDEDISDIELECKQLTKFINQNLWDNETGFYYDALRNGDLDKNKNIGAYWAIIAEVASEEQVEQLVNKLKDKTEFMTQNPIPTMPKSNPHFNEEGQYWRGGVWAPTNYMVLKGIETYGYNDLAFKIARLHLESVNNVYKKTGTLWENYCPTKDERGNPSKPNFVGWSGLSPISILVEFVLGIKIDCENNQILWHINLLEEHGICNLPYLENNFITLKCEARNNLNDEPKVSVTGLKEGKVIIFWNDNQKIIFEN</sequence>
<name>A0ACC8XED4_9FIRM</name>
<protein>
    <submittedName>
        <fullName evidence="1">Uncharacterized protein</fullName>
    </submittedName>
</protein>
<gene>
    <name evidence="1" type="ORF">AN396_03695</name>
</gene>
<dbReference type="Proteomes" id="UP000188605">
    <property type="component" value="Unassembled WGS sequence"/>
</dbReference>